<evidence type="ECO:0000256" key="1">
    <source>
        <dbReference type="SAM" id="Phobius"/>
    </source>
</evidence>
<proteinExistence type="predicted"/>
<organism evidence="2 3">
    <name type="scientific">Phycomyces blakesleeanus (strain ATCC 8743b / DSM 1359 / FGSC 10004 / NBRC 33097 / NRRL 1555)</name>
    <dbReference type="NCBI Taxonomy" id="763407"/>
    <lineage>
        <taxon>Eukaryota</taxon>
        <taxon>Fungi</taxon>
        <taxon>Fungi incertae sedis</taxon>
        <taxon>Mucoromycota</taxon>
        <taxon>Mucoromycotina</taxon>
        <taxon>Mucoromycetes</taxon>
        <taxon>Mucorales</taxon>
        <taxon>Phycomycetaceae</taxon>
        <taxon>Phycomyces</taxon>
    </lineage>
</organism>
<evidence type="ECO:0000313" key="2">
    <source>
        <dbReference type="EMBL" id="OAD78567.1"/>
    </source>
</evidence>
<name>A0A167PUQ5_PHYB8</name>
<keyword evidence="3" id="KW-1185">Reference proteome</keyword>
<keyword evidence="1" id="KW-0472">Membrane</keyword>
<dbReference type="RefSeq" id="XP_018296607.1">
    <property type="nucleotide sequence ID" value="XM_018440999.1"/>
</dbReference>
<sequence length="120" mass="13693">MQAFLATVRKKVRFRGKELFQGHTRLFICISLPLGQFTFTPAVQRASSLEYASTLVSSLIVHDTSTRNLFRKFRIMTRLLLLLLSLLLLGRRFLVGDDILIILGHKLWPCSWHGIIISGP</sequence>
<keyword evidence="1" id="KW-1133">Transmembrane helix</keyword>
<dbReference type="Proteomes" id="UP000077315">
    <property type="component" value="Unassembled WGS sequence"/>
</dbReference>
<gene>
    <name evidence="2" type="ORF">PHYBLDRAFT_62669</name>
</gene>
<dbReference type="GeneID" id="29001905"/>
<reference evidence="3" key="1">
    <citation type="submission" date="2015-06" db="EMBL/GenBank/DDBJ databases">
        <title>Expansion of signal transduction pathways in fungi by whole-genome duplication.</title>
        <authorList>
            <consortium name="DOE Joint Genome Institute"/>
            <person name="Corrochano L.M."/>
            <person name="Kuo A."/>
            <person name="Marcet-Houben M."/>
            <person name="Polaino S."/>
            <person name="Salamov A."/>
            <person name="Villalobos J.M."/>
            <person name="Alvarez M.I."/>
            <person name="Avalos J."/>
            <person name="Benito E.P."/>
            <person name="Benoit I."/>
            <person name="Burger G."/>
            <person name="Camino L.P."/>
            <person name="Canovas D."/>
            <person name="Cerda-Olmedo E."/>
            <person name="Cheng J.-F."/>
            <person name="Dominguez A."/>
            <person name="Elias M."/>
            <person name="Eslava A.P."/>
            <person name="Glaser F."/>
            <person name="Grimwood J."/>
            <person name="Gutierrez G."/>
            <person name="Heitman J."/>
            <person name="Henrissat B."/>
            <person name="Iturriaga E.A."/>
            <person name="Lang B.F."/>
            <person name="Lavin J.L."/>
            <person name="Lee S."/>
            <person name="Li W."/>
            <person name="Lindquist E."/>
            <person name="Lopez-Garcia S."/>
            <person name="Luque E.M."/>
            <person name="Marcos A.T."/>
            <person name="Martin J."/>
            <person name="McCluskey K."/>
            <person name="Medina H.R."/>
            <person name="Miralles-Duran A."/>
            <person name="Miyazaki A."/>
            <person name="Munoz-Torres E."/>
            <person name="Oguiza J.A."/>
            <person name="Ohm R."/>
            <person name="Olmedo M."/>
            <person name="Orejas M."/>
            <person name="Ortiz-Castellanos L."/>
            <person name="Pisabarro A.G."/>
            <person name="Rodriguez-Romero J."/>
            <person name="Ruiz-Herrera J."/>
            <person name="Ruiz-Vazquez R."/>
            <person name="Sanz C."/>
            <person name="Schackwitz W."/>
            <person name="Schmutz J."/>
            <person name="Shahriari M."/>
            <person name="Shelest E."/>
            <person name="Silva-Franco F."/>
            <person name="Soanes D."/>
            <person name="Syed K."/>
            <person name="Tagua V.G."/>
            <person name="Talbot N.J."/>
            <person name="Thon M."/>
            <person name="De vries R.P."/>
            <person name="Wiebenga A."/>
            <person name="Yadav J.S."/>
            <person name="Braun E.L."/>
            <person name="Baker S."/>
            <person name="Garre V."/>
            <person name="Horwitz B."/>
            <person name="Torres-Martinez S."/>
            <person name="Idnurm A."/>
            <person name="Herrera-Estrella A."/>
            <person name="Gabaldon T."/>
            <person name="Grigoriev I.V."/>
        </authorList>
    </citation>
    <scope>NUCLEOTIDE SEQUENCE [LARGE SCALE GENOMIC DNA]</scope>
    <source>
        <strain evidence="3">NRRL 1555(-)</strain>
    </source>
</reference>
<dbReference type="EMBL" id="KV440973">
    <property type="protein sequence ID" value="OAD78567.1"/>
    <property type="molecule type" value="Genomic_DNA"/>
</dbReference>
<dbReference type="AlphaFoldDB" id="A0A167PUQ5"/>
<feature type="transmembrane region" description="Helical" evidence="1">
    <location>
        <begin position="75"/>
        <end position="94"/>
    </location>
</feature>
<dbReference type="InParanoid" id="A0A167PUQ5"/>
<evidence type="ECO:0000313" key="3">
    <source>
        <dbReference type="Proteomes" id="UP000077315"/>
    </source>
</evidence>
<dbReference type="VEuPathDB" id="FungiDB:PHYBLDRAFT_62669"/>
<keyword evidence="1" id="KW-0812">Transmembrane</keyword>
<accession>A0A167PUQ5</accession>
<protein>
    <submittedName>
        <fullName evidence="2">Uncharacterized protein</fullName>
    </submittedName>
</protein>